<sequence>MNHVWKKISDTIDWRPEDIPHIPKIRYALLKRLSKRCRNYKAELKRRYYSPYVGSPRRFICGDKRVDNDQWRQMVDYWDSDPANKEQEHGRAPDPIEFFDLVHKRHDENNSWIDDASEQIAVVGYTVPS</sequence>
<accession>A0A314UEF3</accession>
<gene>
    <name evidence="1" type="ORF">Pyn_34471</name>
</gene>
<comment type="caution">
    <text evidence="1">The sequence shown here is derived from an EMBL/GenBank/DDBJ whole genome shotgun (WGS) entry which is preliminary data.</text>
</comment>
<name>A0A314UEF3_PRUYE</name>
<dbReference type="EMBL" id="PJQY01003616">
    <property type="protein sequence ID" value="PQM35857.1"/>
    <property type="molecule type" value="Genomic_DNA"/>
</dbReference>
<evidence type="ECO:0000313" key="2">
    <source>
        <dbReference type="Proteomes" id="UP000250321"/>
    </source>
</evidence>
<proteinExistence type="predicted"/>
<organism evidence="1 2">
    <name type="scientific">Prunus yedoensis var. nudiflora</name>
    <dbReference type="NCBI Taxonomy" id="2094558"/>
    <lineage>
        <taxon>Eukaryota</taxon>
        <taxon>Viridiplantae</taxon>
        <taxon>Streptophyta</taxon>
        <taxon>Embryophyta</taxon>
        <taxon>Tracheophyta</taxon>
        <taxon>Spermatophyta</taxon>
        <taxon>Magnoliopsida</taxon>
        <taxon>eudicotyledons</taxon>
        <taxon>Gunneridae</taxon>
        <taxon>Pentapetalae</taxon>
        <taxon>rosids</taxon>
        <taxon>fabids</taxon>
        <taxon>Rosales</taxon>
        <taxon>Rosaceae</taxon>
        <taxon>Amygdaloideae</taxon>
        <taxon>Amygdaleae</taxon>
        <taxon>Prunus</taxon>
    </lineage>
</organism>
<protein>
    <submittedName>
        <fullName evidence="1">Uncharacterized protein</fullName>
    </submittedName>
</protein>
<dbReference type="OrthoDB" id="617512at2759"/>
<dbReference type="Proteomes" id="UP000250321">
    <property type="component" value="Unassembled WGS sequence"/>
</dbReference>
<dbReference type="STRING" id="2094558.A0A314UEF3"/>
<evidence type="ECO:0000313" key="1">
    <source>
        <dbReference type="EMBL" id="PQM35857.1"/>
    </source>
</evidence>
<keyword evidence="2" id="KW-1185">Reference proteome</keyword>
<reference evidence="1 2" key="1">
    <citation type="submission" date="2018-02" db="EMBL/GenBank/DDBJ databases">
        <title>Draft genome of wild Prunus yedoensis var. nudiflora.</title>
        <authorList>
            <person name="Baek S."/>
            <person name="Kim J.-H."/>
            <person name="Choi K."/>
            <person name="Kim G.-B."/>
            <person name="Cho A."/>
            <person name="Jang H."/>
            <person name="Shin C.-H."/>
            <person name="Yu H.-J."/>
            <person name="Mun J.-H."/>
        </authorList>
    </citation>
    <scope>NUCLEOTIDE SEQUENCE [LARGE SCALE GENOMIC DNA]</scope>
    <source>
        <strain evidence="2">cv. Jeju island</strain>
        <tissue evidence="1">Leaf</tissue>
    </source>
</reference>
<dbReference type="AlphaFoldDB" id="A0A314UEF3"/>